<dbReference type="STRING" id="645991.Sgly_1455"/>
<evidence type="ECO:0000313" key="2">
    <source>
        <dbReference type="EMBL" id="ADY55757.1"/>
    </source>
</evidence>
<name>F0SWJ1_SYNGF</name>
<proteinExistence type="predicted"/>
<keyword evidence="1" id="KW-0732">Signal</keyword>
<feature type="chain" id="PRO_5003261007" evidence="1">
    <location>
        <begin position="24"/>
        <end position="235"/>
    </location>
</feature>
<dbReference type="EMBL" id="CP002547">
    <property type="protein sequence ID" value="ADY55757.1"/>
    <property type="molecule type" value="Genomic_DNA"/>
</dbReference>
<dbReference type="Proteomes" id="UP000007488">
    <property type="component" value="Chromosome"/>
</dbReference>
<protein>
    <submittedName>
        <fullName evidence="2">Uncharacterized protein</fullName>
    </submittedName>
</protein>
<evidence type="ECO:0000256" key="1">
    <source>
        <dbReference type="SAM" id="SignalP"/>
    </source>
</evidence>
<dbReference type="HOGENOM" id="CLU_1179734_0_0_9"/>
<keyword evidence="3" id="KW-1185">Reference proteome</keyword>
<evidence type="ECO:0000313" key="3">
    <source>
        <dbReference type="Proteomes" id="UP000007488"/>
    </source>
</evidence>
<dbReference type="AlphaFoldDB" id="F0SWJ1"/>
<accession>F0SWJ1</accession>
<dbReference type="RefSeq" id="WP_013624627.1">
    <property type="nucleotide sequence ID" value="NC_015172.1"/>
</dbReference>
<organism evidence="2 3">
    <name type="scientific">Syntrophobotulus glycolicus (strain DSM 8271 / FlGlyR)</name>
    <dbReference type="NCBI Taxonomy" id="645991"/>
    <lineage>
        <taxon>Bacteria</taxon>
        <taxon>Bacillati</taxon>
        <taxon>Bacillota</taxon>
        <taxon>Clostridia</taxon>
        <taxon>Eubacteriales</taxon>
        <taxon>Desulfitobacteriaceae</taxon>
        <taxon>Syntrophobotulus</taxon>
    </lineage>
</organism>
<gene>
    <name evidence="2" type="ordered locus">Sgly_1455</name>
</gene>
<sequence length="235" mass="25853">MKKLLSIILSLTLVFAMSATAFAAGPADKFNSSNPELQAVLEKIDPQYIEDYNALTFEQKDIKLRELSQTYTTPGTVLSEADSAFILLNRYEKEKMPQPMAGSSSKWYDVYKTQYKVKVNLYGTMRQDIAFIAGSSRFGGTATLSVQSGSVKRVDLEIFHSAYGLIGTSAPFVGVLYNGSVSMTKSGNNATTKMDKEKDYGSILPVYTTMYSSATVNTSTGDEFTITSDTWTSFH</sequence>
<reference evidence="3" key="2">
    <citation type="submission" date="2011-02" db="EMBL/GenBank/DDBJ databases">
        <title>The complete genome of Syntrophobotulus glycolicus DSM 8271.</title>
        <authorList>
            <person name="Lucas S."/>
            <person name="Copeland A."/>
            <person name="Lapidus A."/>
            <person name="Bruce D."/>
            <person name="Goodwin L."/>
            <person name="Pitluck S."/>
            <person name="Kyrpides N."/>
            <person name="Mavromatis K."/>
            <person name="Pagani I."/>
            <person name="Ivanova N."/>
            <person name="Mikhailova N."/>
            <person name="Chertkov O."/>
            <person name="Held B."/>
            <person name="Detter J.C."/>
            <person name="Tapia R."/>
            <person name="Han C."/>
            <person name="Land M."/>
            <person name="Hauser L."/>
            <person name="Markowitz V."/>
            <person name="Cheng J.-F."/>
            <person name="Hugenholtz P."/>
            <person name="Woyke T."/>
            <person name="Wu D."/>
            <person name="Spring S."/>
            <person name="Schroeder M."/>
            <person name="Brambilla E."/>
            <person name="Klenk H.-P."/>
            <person name="Eisen J.A."/>
        </authorList>
    </citation>
    <scope>NUCLEOTIDE SEQUENCE [LARGE SCALE GENOMIC DNA]</scope>
    <source>
        <strain evidence="3">DSM 8271 / FlGlyR</strain>
    </source>
</reference>
<reference evidence="2 3" key="1">
    <citation type="journal article" date="2011" name="Stand. Genomic Sci.">
        <title>Complete genome sequence of Syntrophobotulus glycolicus type strain (FlGlyR).</title>
        <authorList>
            <person name="Han C."/>
            <person name="Mwirichia R."/>
            <person name="Chertkov O."/>
            <person name="Held B."/>
            <person name="Lapidus A."/>
            <person name="Nolan M."/>
            <person name="Lucas S."/>
            <person name="Hammon N."/>
            <person name="Deshpande S."/>
            <person name="Cheng J.F."/>
            <person name="Tapia R."/>
            <person name="Goodwin L."/>
            <person name="Pitluck S."/>
            <person name="Huntemann M."/>
            <person name="Liolios K."/>
            <person name="Ivanova N."/>
            <person name="Pagani I."/>
            <person name="Mavromatis K."/>
            <person name="Ovchinikova G."/>
            <person name="Pati A."/>
            <person name="Chen A."/>
            <person name="Palaniappan K."/>
            <person name="Land M."/>
            <person name="Hauser L."/>
            <person name="Brambilla E.M."/>
            <person name="Rohde M."/>
            <person name="Spring S."/>
            <person name="Sikorski J."/>
            <person name="Goker M."/>
            <person name="Woyke T."/>
            <person name="Bristow J."/>
            <person name="Eisen J.A."/>
            <person name="Markowitz V."/>
            <person name="Hugenholtz P."/>
            <person name="Kyrpides N.C."/>
            <person name="Klenk H.P."/>
            <person name="Detter J.C."/>
        </authorList>
    </citation>
    <scope>NUCLEOTIDE SEQUENCE [LARGE SCALE GENOMIC DNA]</scope>
    <source>
        <strain evidence="3">DSM 8271 / FlGlyR</strain>
    </source>
</reference>
<dbReference type="KEGG" id="sgy:Sgly_1455"/>
<feature type="signal peptide" evidence="1">
    <location>
        <begin position="1"/>
        <end position="23"/>
    </location>
</feature>